<proteinExistence type="predicted"/>
<dbReference type="HOGENOM" id="CLU_598635_0_0_1"/>
<dbReference type="OrthoDB" id="2195001at2759"/>
<dbReference type="AlphaFoldDB" id="I3EJ37"/>
<evidence type="ECO:0000313" key="1">
    <source>
        <dbReference type="EMBL" id="EIJ89234.1"/>
    </source>
</evidence>
<dbReference type="InParanoid" id="I3EJ37"/>
<keyword evidence="2" id="KW-1185">Reference proteome</keyword>
<accession>I3EJ37</accession>
<gene>
    <name evidence="1" type="ORF">NEQG_00004</name>
</gene>
<evidence type="ECO:0000313" key="2">
    <source>
        <dbReference type="Proteomes" id="UP000002872"/>
    </source>
</evidence>
<dbReference type="EMBL" id="GL870876">
    <property type="protein sequence ID" value="EIJ89234.1"/>
    <property type="molecule type" value="Genomic_DNA"/>
</dbReference>
<reference evidence="1" key="1">
    <citation type="submission" date="2011-01" db="EMBL/GenBank/DDBJ databases">
        <title>The Genome Sequence of Nematocida parisii strain ERTm3.</title>
        <authorList>
            <consortium name="The Broad Institute Genome Sequencing Platform"/>
            <consortium name="The Broad Institute Genome Sequencing Center for Infectious Disease"/>
            <person name="Cuomo C."/>
            <person name="Troemel E."/>
            <person name="Young S.K."/>
            <person name="Zeng Q."/>
            <person name="Gargeya S."/>
            <person name="Fitzgerald M."/>
            <person name="Haas B."/>
            <person name="Abouelleil A."/>
            <person name="Alvarado L."/>
            <person name="Arachchi H.M."/>
            <person name="Berlin A."/>
            <person name="Chapman S.B."/>
            <person name="Gearin G."/>
            <person name="Goldberg J."/>
            <person name="Griggs A."/>
            <person name="Gujja S."/>
            <person name="Hansen M."/>
            <person name="Heiman D."/>
            <person name="Howarth C."/>
            <person name="Larimer J."/>
            <person name="Lui A."/>
            <person name="MacDonald P.J.P."/>
            <person name="McCowen C."/>
            <person name="Montmayeur A."/>
            <person name="Murphy C."/>
            <person name="Neiman D."/>
            <person name="Pearson M."/>
            <person name="Priest M."/>
            <person name="Roberts A."/>
            <person name="Saif S."/>
            <person name="Shea T."/>
            <person name="Sisk P."/>
            <person name="Stolte C."/>
            <person name="Sykes S."/>
            <person name="Wortman J."/>
            <person name="Nusbaum C."/>
            <person name="Birren B."/>
        </authorList>
    </citation>
    <scope>NUCLEOTIDE SEQUENCE</scope>
    <source>
        <strain evidence="1">ERTm3</strain>
    </source>
</reference>
<dbReference type="OMA" id="IKHEVIW"/>
<name>I3EJ37_NEMP3</name>
<protein>
    <submittedName>
        <fullName evidence="1">Uncharacterized protein</fullName>
    </submittedName>
</protein>
<organism evidence="1 2">
    <name type="scientific">Nematocida parisii (strain ERTm3)</name>
    <name type="common">Nematode killer fungus</name>
    <dbReference type="NCBI Taxonomy" id="935791"/>
    <lineage>
        <taxon>Eukaryota</taxon>
        <taxon>Fungi</taxon>
        <taxon>Fungi incertae sedis</taxon>
        <taxon>Microsporidia</taxon>
        <taxon>Nematocida</taxon>
    </lineage>
</organism>
<dbReference type="VEuPathDB" id="MicrosporidiaDB:NEQG_00004"/>
<dbReference type="Proteomes" id="UP000002872">
    <property type="component" value="Unassembled WGS sequence"/>
</dbReference>
<sequence>MVEVLNQEKESVYRQFIAKVRQAGFVRLVCISREIDHFAALFSLIVVLEREIIKHEVIWEDARSGKQAVFEIGIGQGCKVENGAVISTQKEKHTKNIMFLLGETLEEVIFNLCKSIGHMTSECLWSICVSMYGSLDKAEQIQWRHPIKNVLGDRKAKEEDLEETEDEDFEQKENIYVEDGDFCGIKKEIAAEVSRLERDDDDEKKSIQQVKGIYFSFSQWCTLYEALLQDFGVIEELGLFFQRKNTKHCLLENPEYLLNQFLARLGVSVAAAQETSLNNLVGPVQEVIRRSFNKRQTYFKHYQYNLGFSHVEVFYSICHLIKNGAFTEAVFSFRNIKFIDVHKGLAEYNKVVHSVKKGIEKRRVLKVCGMSMVLIPKGAVVFMSKNEITLMKKVFGTIYYMCKEKNPHKEIIMAAYIENSRIFRVFFKEEDHIRWEDTEEKNLNNSIVGILTRLEEE</sequence>